<name>A0A815VHM9_ADIRI</name>
<dbReference type="OrthoDB" id="6159421at2759"/>
<dbReference type="AlphaFoldDB" id="A0A815VHM9"/>
<evidence type="ECO:0000313" key="2">
    <source>
        <dbReference type="Proteomes" id="UP000663852"/>
    </source>
</evidence>
<dbReference type="Proteomes" id="UP000663852">
    <property type="component" value="Unassembled WGS sequence"/>
</dbReference>
<sequence length="634" mass="72417">MSFSCSSAIIEIDDELSSSTISSPIVVKKSSSNSNKDDSTKALCIVCNGKFSTQNSGLGDIHRHTETNKHKQSTKAAEANRTKSLDATFGITTTEFNRLTAVEGAMVFHSVKHSHSYISQGCTMDMIKHCFSDSHVGKNISCSRTKAREIACNVLAPSLTDEIVRELRDVSSFSICYDASNKGNVKMLPIAVQFFSRFGIRCGILDFIEQSEESADAVFKNIKYVLEAHQLKVEQLASLGSDNTNVNVGEYHSIFSLFEELSPTLVKGTCYSHVLHNSVKHGNKHLLFDVETTLLKIYSHFCRSSVRVRELKNYFDFVEQEQKIRWLSLLPSIERLIAVHPIVKSYFLNLEDECSDLLLKFFTSRESECALHFLANILPEIQNVNLLLQQEYTTGVNLHGIISNLLRKLKSRLNDEFFGCKVSQLMEDYPIQEIEKLHSSFKCFIRTVIEYIEKYFHKYKLFYQSISIFAELEIDKIEWKRVQQCCTFVVNQIIDFDHLYDEFNHIKSKYIDLKDKSGGIGNQVQSFITSNLGSSKYVNSTINHVTELCGDCEVEDNLDPTEEQEDDDGFDDRQQDSNIYKRKKTTNGIRTDHLWAYLLNGERTPNLRKLIEFVFSIPASNAYCESIFSHMKYL</sequence>
<comment type="caution">
    <text evidence="1">The sequence shown here is derived from an EMBL/GenBank/DDBJ whole genome shotgun (WGS) entry which is preliminary data.</text>
</comment>
<organism evidence="1 2">
    <name type="scientific">Adineta ricciae</name>
    <name type="common">Rotifer</name>
    <dbReference type="NCBI Taxonomy" id="249248"/>
    <lineage>
        <taxon>Eukaryota</taxon>
        <taxon>Metazoa</taxon>
        <taxon>Spiralia</taxon>
        <taxon>Gnathifera</taxon>
        <taxon>Rotifera</taxon>
        <taxon>Eurotatoria</taxon>
        <taxon>Bdelloidea</taxon>
        <taxon>Adinetida</taxon>
        <taxon>Adinetidae</taxon>
        <taxon>Adineta</taxon>
    </lineage>
</organism>
<dbReference type="PANTHER" id="PTHR37162:SF1">
    <property type="entry name" value="BED-TYPE DOMAIN-CONTAINING PROTEIN"/>
    <property type="match status" value="1"/>
</dbReference>
<accession>A0A815VHM9</accession>
<dbReference type="PANTHER" id="PTHR37162">
    <property type="entry name" value="HAT FAMILY DIMERISATION DOMAINCONTAINING PROTEIN-RELATED"/>
    <property type="match status" value="1"/>
</dbReference>
<gene>
    <name evidence="1" type="ORF">EDS130_LOCUS44895</name>
</gene>
<dbReference type="InterPro" id="IPR012337">
    <property type="entry name" value="RNaseH-like_sf"/>
</dbReference>
<reference evidence="1" key="1">
    <citation type="submission" date="2021-02" db="EMBL/GenBank/DDBJ databases">
        <authorList>
            <person name="Nowell W R."/>
        </authorList>
    </citation>
    <scope>NUCLEOTIDE SEQUENCE</scope>
</reference>
<evidence type="ECO:0000313" key="1">
    <source>
        <dbReference type="EMBL" id="CAF1535281.1"/>
    </source>
</evidence>
<dbReference type="EMBL" id="CAJNOJ010000948">
    <property type="protein sequence ID" value="CAF1535281.1"/>
    <property type="molecule type" value="Genomic_DNA"/>
</dbReference>
<dbReference type="SUPFAM" id="SSF53098">
    <property type="entry name" value="Ribonuclease H-like"/>
    <property type="match status" value="1"/>
</dbReference>
<protein>
    <recommendedName>
        <fullName evidence="3">HAT C-terminal dimerisation domain-containing protein</fullName>
    </recommendedName>
</protein>
<proteinExistence type="predicted"/>
<evidence type="ECO:0008006" key="3">
    <source>
        <dbReference type="Google" id="ProtNLM"/>
    </source>
</evidence>